<dbReference type="AlphaFoldDB" id="A0A559IDQ0"/>
<keyword evidence="3" id="KW-1185">Reference proteome</keyword>
<comment type="caution">
    <text evidence="2">The sequence shown here is derived from an EMBL/GenBank/DDBJ whole genome shotgun (WGS) entry which is preliminary data.</text>
</comment>
<name>A0A559IDQ0_9BACL</name>
<protein>
    <submittedName>
        <fullName evidence="2">Uncharacterized protein</fullName>
    </submittedName>
</protein>
<sequence length="137" mass="15509">MQFKGTKTAYTTGFSITLLIFAFANIWDLITGGTGDLNDYPLLLFVLWTLVVSSFLYLGWHIVASVNGVTFIAFMLYTVFKKGSSQYKFPGGWDWLLGSFPVPTSWLIVVPVLLVISILVQLIYLRMNREVEVIEED</sequence>
<keyword evidence="1" id="KW-0472">Membrane</keyword>
<evidence type="ECO:0000313" key="3">
    <source>
        <dbReference type="Proteomes" id="UP000318102"/>
    </source>
</evidence>
<feature type="transmembrane region" description="Helical" evidence="1">
    <location>
        <begin position="100"/>
        <end position="125"/>
    </location>
</feature>
<keyword evidence="1" id="KW-0812">Transmembrane</keyword>
<feature type="transmembrane region" description="Helical" evidence="1">
    <location>
        <begin position="42"/>
        <end position="58"/>
    </location>
</feature>
<keyword evidence="1" id="KW-1133">Transmembrane helix</keyword>
<feature type="transmembrane region" description="Helical" evidence="1">
    <location>
        <begin position="63"/>
        <end position="80"/>
    </location>
</feature>
<dbReference type="RefSeq" id="WP_144995093.1">
    <property type="nucleotide sequence ID" value="NZ_VNJK01000007.1"/>
</dbReference>
<gene>
    <name evidence="2" type="ORF">FPZ44_24825</name>
</gene>
<proteinExistence type="predicted"/>
<evidence type="ECO:0000313" key="2">
    <source>
        <dbReference type="EMBL" id="TVX85583.1"/>
    </source>
</evidence>
<accession>A0A559IDQ0</accession>
<evidence type="ECO:0000256" key="1">
    <source>
        <dbReference type="SAM" id="Phobius"/>
    </source>
</evidence>
<dbReference type="EMBL" id="VNJK01000007">
    <property type="protein sequence ID" value="TVX85583.1"/>
    <property type="molecule type" value="Genomic_DNA"/>
</dbReference>
<feature type="transmembrane region" description="Helical" evidence="1">
    <location>
        <begin position="12"/>
        <end position="30"/>
    </location>
</feature>
<dbReference type="Proteomes" id="UP000318102">
    <property type="component" value="Unassembled WGS sequence"/>
</dbReference>
<organism evidence="2 3">
    <name type="scientific">Paenibacillus agilis</name>
    <dbReference type="NCBI Taxonomy" id="3020863"/>
    <lineage>
        <taxon>Bacteria</taxon>
        <taxon>Bacillati</taxon>
        <taxon>Bacillota</taxon>
        <taxon>Bacilli</taxon>
        <taxon>Bacillales</taxon>
        <taxon>Paenibacillaceae</taxon>
        <taxon>Paenibacillus</taxon>
    </lineage>
</organism>
<reference evidence="2 3" key="1">
    <citation type="submission" date="2019-07" db="EMBL/GenBank/DDBJ databases">
        <authorList>
            <person name="Kim J."/>
        </authorList>
    </citation>
    <scope>NUCLEOTIDE SEQUENCE [LARGE SCALE GENOMIC DNA]</scope>
    <source>
        <strain evidence="2 3">N4</strain>
    </source>
</reference>